<dbReference type="InterPro" id="IPR036059">
    <property type="entry name" value="TldD/PmbA_sf"/>
</dbReference>
<reference evidence="2 3" key="1">
    <citation type="submission" date="2019-11" db="EMBL/GenBank/DDBJ databases">
        <title>Acidiferrimicrobium australis gen. nov., sp. nov., an acidophilic and obligately heterotrophic, member of the Actinobacteria that catalyses dissimilatory oxido- reduction of iron isolated from metal-rich acidic water in Chile.</title>
        <authorList>
            <person name="Gonzalez D."/>
            <person name="Huber K."/>
            <person name="Hedrich S."/>
            <person name="Rojas-Villalobos C."/>
            <person name="Quatrini R."/>
            <person name="Dinamarca M.A."/>
            <person name="Schwarz A."/>
            <person name="Canales C."/>
            <person name="Nancucheo I."/>
        </authorList>
    </citation>
    <scope>NUCLEOTIDE SEQUENCE [LARGE SCALE GENOMIC DNA]</scope>
    <source>
        <strain evidence="2 3">USS-CCA1</strain>
    </source>
</reference>
<dbReference type="EMBL" id="WJHE01001000">
    <property type="protein sequence ID" value="MST34425.1"/>
    <property type="molecule type" value="Genomic_DNA"/>
</dbReference>
<dbReference type="PANTHER" id="PTHR43666">
    <property type="entry name" value="TLDD PROTEIN"/>
    <property type="match status" value="1"/>
</dbReference>
<feature type="non-terminal residue" evidence="2">
    <location>
        <position position="1"/>
    </location>
</feature>
<proteinExistence type="predicted"/>
<keyword evidence="3" id="KW-1185">Reference proteome</keyword>
<evidence type="ECO:0000313" key="2">
    <source>
        <dbReference type="EMBL" id="MST34425.1"/>
    </source>
</evidence>
<name>A0ABW9QX56_9ACTN</name>
<evidence type="ECO:0000259" key="1">
    <source>
        <dbReference type="Pfam" id="PF19289"/>
    </source>
</evidence>
<accession>A0ABW9QX56</accession>
<dbReference type="InterPro" id="IPR045569">
    <property type="entry name" value="Metalloprtase-TldD/E_C"/>
</dbReference>
<feature type="domain" description="Metalloprotease TldD/E C-terminal" evidence="1">
    <location>
        <begin position="36"/>
        <end position="264"/>
    </location>
</feature>
<comment type="caution">
    <text evidence="2">The sequence shown here is derived from an EMBL/GenBank/DDBJ whole genome shotgun (WGS) entry which is preliminary data.</text>
</comment>
<protein>
    <submittedName>
        <fullName evidence="2">TldD/PmbA family protein</fullName>
    </submittedName>
</protein>
<dbReference type="Pfam" id="PF19289">
    <property type="entry name" value="PmbA_TldD_3rd"/>
    <property type="match status" value="1"/>
</dbReference>
<dbReference type="Proteomes" id="UP000437736">
    <property type="component" value="Unassembled WGS sequence"/>
</dbReference>
<evidence type="ECO:0000313" key="3">
    <source>
        <dbReference type="Proteomes" id="UP000437736"/>
    </source>
</evidence>
<dbReference type="PANTHER" id="PTHR43666:SF1">
    <property type="entry name" value="CONSERVED PROTEIN"/>
    <property type="match status" value="1"/>
</dbReference>
<dbReference type="SUPFAM" id="SSF111283">
    <property type="entry name" value="Putative modulator of DNA gyrase, PmbA/TldD"/>
    <property type="match status" value="1"/>
</dbReference>
<sequence>VGSVLAARLGELDGAAAGRRAALTARSGVDPVELPPGRYEVVLEPRCVAYMLDFFTVYGFNAKAVQEGRSFARLGERQLDERLWVWDDATDPRQPGPAFDAEGTPKGRVYLVEEGHVTGVTHDRRTAAKAGGGAESTGHAVPGGAAMGAIARNLFLEGRDPVAVDDLVRGVERGLLVKDFWYTRVLDPKTLVVTGLTRNGVFLIEDGRVGPPVGNLRFTQSPVAAFGPGQVLGVGDDAVLAPGGLHVSWHHTPSLHLAGWNFTGNASG</sequence>
<gene>
    <name evidence="2" type="ORF">GHK86_17070</name>
</gene>
<organism evidence="2 3">
    <name type="scientific">Acidiferrimicrobium australe</name>
    <dbReference type="NCBI Taxonomy" id="2664430"/>
    <lineage>
        <taxon>Bacteria</taxon>
        <taxon>Bacillati</taxon>
        <taxon>Actinomycetota</taxon>
        <taxon>Acidimicrobiia</taxon>
        <taxon>Acidimicrobiales</taxon>
        <taxon>Acidimicrobiaceae</taxon>
        <taxon>Acidiferrimicrobium</taxon>
    </lineage>
</organism>